<organism evidence="2 3">
    <name type="scientific">Pseudoroseicyclus aestuarii</name>
    <dbReference type="NCBI Taxonomy" id="1795041"/>
    <lineage>
        <taxon>Bacteria</taxon>
        <taxon>Pseudomonadati</taxon>
        <taxon>Pseudomonadota</taxon>
        <taxon>Alphaproteobacteria</taxon>
        <taxon>Rhodobacterales</taxon>
        <taxon>Paracoccaceae</taxon>
        <taxon>Pseudoroseicyclus</taxon>
    </lineage>
</organism>
<dbReference type="Proteomes" id="UP000248311">
    <property type="component" value="Unassembled WGS sequence"/>
</dbReference>
<gene>
    <name evidence="2" type="ORF">DFP88_101614</name>
</gene>
<reference evidence="2 3" key="1">
    <citation type="submission" date="2018-06" db="EMBL/GenBank/DDBJ databases">
        <title>Genomic Encyclopedia of Type Strains, Phase III (KMG-III): the genomes of soil and plant-associated and newly described type strains.</title>
        <authorList>
            <person name="Whitman W."/>
        </authorList>
    </citation>
    <scope>NUCLEOTIDE SEQUENCE [LARGE SCALE GENOMIC DNA]</scope>
    <source>
        <strain evidence="2 3">CECT 9025</strain>
    </source>
</reference>
<keyword evidence="1" id="KW-0812">Transmembrane</keyword>
<evidence type="ECO:0000313" key="3">
    <source>
        <dbReference type="Proteomes" id="UP000248311"/>
    </source>
</evidence>
<evidence type="ECO:0000313" key="2">
    <source>
        <dbReference type="EMBL" id="PYE85940.1"/>
    </source>
</evidence>
<proteinExistence type="predicted"/>
<keyword evidence="1" id="KW-0472">Membrane</keyword>
<feature type="transmembrane region" description="Helical" evidence="1">
    <location>
        <begin position="49"/>
        <end position="68"/>
    </location>
</feature>
<dbReference type="RefSeq" id="WP_110812947.1">
    <property type="nucleotide sequence ID" value="NZ_QJTE01000001.1"/>
</dbReference>
<keyword evidence="3" id="KW-1185">Reference proteome</keyword>
<name>A0A318SVR4_9RHOB</name>
<protein>
    <submittedName>
        <fullName evidence="2">Uncharacterized protein</fullName>
    </submittedName>
</protein>
<keyword evidence="1" id="KW-1133">Transmembrane helix</keyword>
<feature type="transmembrane region" description="Helical" evidence="1">
    <location>
        <begin position="80"/>
        <end position="101"/>
    </location>
</feature>
<evidence type="ECO:0000256" key="1">
    <source>
        <dbReference type="SAM" id="Phobius"/>
    </source>
</evidence>
<sequence>MTSFPDVGTQLTGLEPRLFGRLPGVDAAPWGYAIKDRAARPLRLSARSLAAWAVGVVLTDIALGVWLLGPLGLDPAPLVLKLGASLACAALAWQFFVLANADGPRELQMDRRKRQARVLLRRRAGRPLVIVTLRLSDLCAFTLRPVAGSGGARSALMLMPRGGTAVEILRGPTLRLEPLRLRLEMDRALWAGRRPGA</sequence>
<accession>A0A318SVR4</accession>
<dbReference type="EMBL" id="QJTE01000001">
    <property type="protein sequence ID" value="PYE85940.1"/>
    <property type="molecule type" value="Genomic_DNA"/>
</dbReference>
<dbReference type="AlphaFoldDB" id="A0A318SVR4"/>
<comment type="caution">
    <text evidence="2">The sequence shown here is derived from an EMBL/GenBank/DDBJ whole genome shotgun (WGS) entry which is preliminary data.</text>
</comment>